<feature type="transmembrane region" description="Helical" evidence="1">
    <location>
        <begin position="129"/>
        <end position="152"/>
    </location>
</feature>
<dbReference type="RefSeq" id="WP_055216094.1">
    <property type="nucleotide sequence ID" value="NZ_CZBU01000005.1"/>
</dbReference>
<sequence length="326" mass="35762">MDTIKSYLETMFANLPATTEVLKAKDELWGMMEDKYNELISEGKSENEAVGTVISEFGNLDELAETLGLNRQSSAPVDNRRTLTQDEARSFVSAGSRHAFLTALGVFLCIFSVVPAAACSAFHNNFLQTMGTVALFIIVACGVGIFIITNSLMNKYDYIKKHECIIDYATVGYVQDKKEQLRNISIVCRTLGIIMCIISFVPAAVFDAIPIQGLDDIGGAAMICIVSVGVFLIVFGSMAETSCKTLLALNGDNVAGSYVKKENKEVRYINNTATTIMSVFWPTVTCIYLSASFITFAWALTWVIWPVAAVIHAIFKSILKDDSREV</sequence>
<dbReference type="Proteomes" id="UP000095621">
    <property type="component" value="Unassembled WGS sequence"/>
</dbReference>
<reference evidence="2 3" key="1">
    <citation type="submission" date="2015-09" db="EMBL/GenBank/DDBJ databases">
        <authorList>
            <consortium name="Pathogen Informatics"/>
        </authorList>
    </citation>
    <scope>NUCLEOTIDE SEQUENCE [LARGE SCALE GENOMIC DNA]</scope>
    <source>
        <strain evidence="2 3">2789STDY5834875</strain>
    </source>
</reference>
<feature type="transmembrane region" description="Helical" evidence="1">
    <location>
        <begin position="268"/>
        <end position="290"/>
    </location>
</feature>
<dbReference type="OrthoDB" id="9815852at2"/>
<feature type="transmembrane region" description="Helical" evidence="1">
    <location>
        <begin position="99"/>
        <end position="123"/>
    </location>
</feature>
<evidence type="ECO:0000256" key="1">
    <source>
        <dbReference type="SAM" id="Phobius"/>
    </source>
</evidence>
<dbReference type="InterPro" id="IPR047928">
    <property type="entry name" value="Perm_prefix_1"/>
</dbReference>
<accession>A0A174Z341</accession>
<keyword evidence="1" id="KW-0812">Transmembrane</keyword>
<dbReference type="EMBL" id="CZBU01000005">
    <property type="protein sequence ID" value="CUQ78566.1"/>
    <property type="molecule type" value="Genomic_DNA"/>
</dbReference>
<feature type="transmembrane region" description="Helical" evidence="1">
    <location>
        <begin position="296"/>
        <end position="315"/>
    </location>
</feature>
<feature type="transmembrane region" description="Helical" evidence="1">
    <location>
        <begin position="217"/>
        <end position="235"/>
    </location>
</feature>
<gene>
    <name evidence="2" type="ORF">ERS852490_02214</name>
</gene>
<dbReference type="AlphaFoldDB" id="A0A174Z341"/>
<name>A0A174Z341_9FIRM</name>
<evidence type="ECO:0000313" key="3">
    <source>
        <dbReference type="Proteomes" id="UP000095621"/>
    </source>
</evidence>
<keyword evidence="1" id="KW-0472">Membrane</keyword>
<proteinExistence type="predicted"/>
<keyword evidence="1" id="KW-1133">Transmembrane helix</keyword>
<organism evidence="2 3">
    <name type="scientific">Lachnospira eligens</name>
    <dbReference type="NCBI Taxonomy" id="39485"/>
    <lineage>
        <taxon>Bacteria</taxon>
        <taxon>Bacillati</taxon>
        <taxon>Bacillota</taxon>
        <taxon>Clostridia</taxon>
        <taxon>Lachnospirales</taxon>
        <taxon>Lachnospiraceae</taxon>
        <taxon>Lachnospira</taxon>
    </lineage>
</organism>
<evidence type="ECO:0000313" key="2">
    <source>
        <dbReference type="EMBL" id="CUQ78566.1"/>
    </source>
</evidence>
<feature type="transmembrane region" description="Helical" evidence="1">
    <location>
        <begin position="186"/>
        <end position="205"/>
    </location>
</feature>
<protein>
    <recommendedName>
        <fullName evidence="4">XRE family transcriptional regulator</fullName>
    </recommendedName>
</protein>
<dbReference type="NCBIfam" id="NF038403">
    <property type="entry name" value="perm_prefix_1"/>
    <property type="match status" value="1"/>
</dbReference>
<evidence type="ECO:0008006" key="4">
    <source>
        <dbReference type="Google" id="ProtNLM"/>
    </source>
</evidence>